<feature type="non-terminal residue" evidence="1">
    <location>
        <position position="1"/>
    </location>
</feature>
<gene>
    <name evidence="1" type="ORF">S01H4_29550</name>
</gene>
<dbReference type="EMBL" id="BART01015178">
    <property type="protein sequence ID" value="GAG81135.1"/>
    <property type="molecule type" value="Genomic_DNA"/>
</dbReference>
<organism evidence="1">
    <name type="scientific">marine sediment metagenome</name>
    <dbReference type="NCBI Taxonomy" id="412755"/>
    <lineage>
        <taxon>unclassified sequences</taxon>
        <taxon>metagenomes</taxon>
        <taxon>ecological metagenomes</taxon>
    </lineage>
</organism>
<proteinExistence type="predicted"/>
<accession>X1AEX5</accession>
<dbReference type="AlphaFoldDB" id="X1AEX5"/>
<evidence type="ECO:0000313" key="1">
    <source>
        <dbReference type="EMBL" id="GAG81135.1"/>
    </source>
</evidence>
<comment type="caution">
    <text evidence="1">The sequence shown here is derived from an EMBL/GenBank/DDBJ whole genome shotgun (WGS) entry which is preliminary data.</text>
</comment>
<feature type="non-terminal residue" evidence="1">
    <location>
        <position position="315"/>
    </location>
</feature>
<reference evidence="1" key="1">
    <citation type="journal article" date="2014" name="Front. Microbiol.">
        <title>High frequency of phylogenetically diverse reductive dehalogenase-homologous genes in deep subseafloor sedimentary metagenomes.</title>
        <authorList>
            <person name="Kawai M."/>
            <person name="Futagami T."/>
            <person name="Toyoda A."/>
            <person name="Takaki Y."/>
            <person name="Nishi S."/>
            <person name="Hori S."/>
            <person name="Arai W."/>
            <person name="Tsubouchi T."/>
            <person name="Morono Y."/>
            <person name="Uchiyama I."/>
            <person name="Ito T."/>
            <person name="Fujiyama A."/>
            <person name="Inagaki F."/>
            <person name="Takami H."/>
        </authorList>
    </citation>
    <scope>NUCLEOTIDE SEQUENCE</scope>
    <source>
        <strain evidence="1">Expedition CK06-06</strain>
    </source>
</reference>
<sequence length="315" mass="34699">VELSVWDGFSWQLLWTFDPTNSTGGFNQSFSAIDAGTYNFRLQYNATDPLNNNVTEYFDVTFFKYAINLEITVSDNPVMQNDTLTVYAYLYYAHNGTPVSFADVSIYWDNGTLIWLGNITTDGTGHGNLPYTGMAYDTIRTGIHVYGYYAGTTLHASNESIHTILTLDQWQTDLVDLNTPTATYNLLDTVVVTGTLLYFPSSIPYGGVTVELLVSGILVNSTTTASDGTFTLLWKIPSDKPIGFYDLAVNFTAPNPWILGVEEFVPTIEITAPGYIFVAFTVSPEAPTQVIVLDNLTITGIVTWDNGSPYAFSSV</sequence>
<name>X1AEX5_9ZZZZ</name>
<protein>
    <submittedName>
        <fullName evidence="1">Uncharacterized protein</fullName>
    </submittedName>
</protein>